<dbReference type="InterPro" id="IPR001647">
    <property type="entry name" value="HTH_TetR"/>
</dbReference>
<dbReference type="InterPro" id="IPR050624">
    <property type="entry name" value="HTH-type_Tx_Regulator"/>
</dbReference>
<dbReference type="EMBL" id="QUOV01000001">
    <property type="protein sequence ID" value="REL35689.1"/>
    <property type="molecule type" value="Genomic_DNA"/>
</dbReference>
<dbReference type="SUPFAM" id="SSF46689">
    <property type="entry name" value="Homeodomain-like"/>
    <property type="match status" value="1"/>
</dbReference>
<dbReference type="Proteomes" id="UP000256999">
    <property type="component" value="Unassembled WGS sequence"/>
</dbReference>
<dbReference type="AlphaFoldDB" id="A0A3E0UFM2"/>
<evidence type="ECO:0000313" key="4">
    <source>
        <dbReference type="EMBL" id="REL35689.1"/>
    </source>
</evidence>
<evidence type="ECO:0000313" key="5">
    <source>
        <dbReference type="Proteomes" id="UP000256999"/>
    </source>
</evidence>
<dbReference type="PANTHER" id="PTHR43479">
    <property type="entry name" value="ACREF/ENVCD OPERON REPRESSOR-RELATED"/>
    <property type="match status" value="1"/>
</dbReference>
<sequence length="201" mass="22543">MYDPPLGLIVLPKSVGKIVSAARECFFQHGYHASNVSLIARYAGISRATIYKNFSSKEALFQAMVQRQFAEYDIALNEYAEANGDFWQETENLFVNRCQGVFDDISSQVIRTELVHAGHSLCQALMDKEQEDMLGVIINRIEQEITANRLTLERINMTSAQFASAMQSMPIGIFFSSNEANDLGSLKQVLTIFRVATEISN</sequence>
<keyword evidence="1 2" id="KW-0238">DNA-binding</keyword>
<name>A0A3E0UFM2_9GAMM</name>
<feature type="domain" description="HTH tetR-type" evidence="3">
    <location>
        <begin position="12"/>
        <end position="72"/>
    </location>
</feature>
<evidence type="ECO:0000256" key="1">
    <source>
        <dbReference type="ARBA" id="ARBA00023125"/>
    </source>
</evidence>
<dbReference type="PRINTS" id="PR00455">
    <property type="entry name" value="HTHTETR"/>
</dbReference>
<gene>
    <name evidence="4" type="ORF">DXX92_10255</name>
</gene>
<dbReference type="PANTHER" id="PTHR43479:SF11">
    <property type="entry name" value="ACREF_ENVCD OPERON REPRESSOR-RELATED"/>
    <property type="match status" value="1"/>
</dbReference>
<reference evidence="4 5" key="1">
    <citation type="submission" date="2018-08" db="EMBL/GenBank/DDBJ databases">
        <title>Thalassotalea euphylliae genome.</title>
        <authorList>
            <person name="Summers S."/>
            <person name="Rice S.A."/>
            <person name="Freckelton M.L."/>
            <person name="Nedved B.T."/>
            <person name="Hadfield M.G."/>
        </authorList>
    </citation>
    <scope>NUCLEOTIDE SEQUENCE [LARGE SCALE GENOMIC DNA]</scope>
    <source>
        <strain evidence="4 5">H2</strain>
    </source>
</reference>
<evidence type="ECO:0000256" key="2">
    <source>
        <dbReference type="PROSITE-ProRule" id="PRU00335"/>
    </source>
</evidence>
<dbReference type="GO" id="GO:0003677">
    <property type="term" value="F:DNA binding"/>
    <property type="evidence" value="ECO:0007669"/>
    <property type="project" value="UniProtKB-UniRule"/>
</dbReference>
<feature type="DNA-binding region" description="H-T-H motif" evidence="2">
    <location>
        <begin position="35"/>
        <end position="54"/>
    </location>
</feature>
<organism evidence="4 5">
    <name type="scientific">Thalassotalea euphylliae</name>
    <dbReference type="NCBI Taxonomy" id="1655234"/>
    <lineage>
        <taxon>Bacteria</taxon>
        <taxon>Pseudomonadati</taxon>
        <taxon>Pseudomonadota</taxon>
        <taxon>Gammaproteobacteria</taxon>
        <taxon>Alteromonadales</taxon>
        <taxon>Colwelliaceae</taxon>
        <taxon>Thalassotalea</taxon>
    </lineage>
</organism>
<evidence type="ECO:0000259" key="3">
    <source>
        <dbReference type="PROSITE" id="PS50977"/>
    </source>
</evidence>
<proteinExistence type="predicted"/>
<comment type="caution">
    <text evidence="4">The sequence shown here is derived from an EMBL/GenBank/DDBJ whole genome shotgun (WGS) entry which is preliminary data.</text>
</comment>
<dbReference type="InterPro" id="IPR009057">
    <property type="entry name" value="Homeodomain-like_sf"/>
</dbReference>
<dbReference type="Pfam" id="PF00440">
    <property type="entry name" value="TetR_N"/>
    <property type="match status" value="1"/>
</dbReference>
<dbReference type="OrthoDB" id="5816932at2"/>
<dbReference type="PROSITE" id="PS50977">
    <property type="entry name" value="HTH_TETR_2"/>
    <property type="match status" value="1"/>
</dbReference>
<accession>A0A3E0UFM2</accession>
<dbReference type="Gene3D" id="1.10.357.10">
    <property type="entry name" value="Tetracycline Repressor, domain 2"/>
    <property type="match status" value="1"/>
</dbReference>
<protein>
    <submittedName>
        <fullName evidence="4">TetR/AcrR family transcriptional regulator</fullName>
    </submittedName>
</protein>